<evidence type="ECO:0000256" key="1">
    <source>
        <dbReference type="SAM" id="Phobius"/>
    </source>
</evidence>
<accession>A0A0F3QFG6</accession>
<protein>
    <submittedName>
        <fullName evidence="2">Putative membrane protein</fullName>
    </submittedName>
</protein>
<dbReference type="Proteomes" id="UP000033661">
    <property type="component" value="Unassembled WGS sequence"/>
</dbReference>
<sequence length="63" mass="7540">MPCISPFSPTKRTSLALISLLALGKLFLEIKLLRLMLFYIAFNLFYSKLQVNKIFYLYFYIFY</sequence>
<reference evidence="2 3" key="1">
    <citation type="submission" date="2015-02" db="EMBL/GenBank/DDBJ databases">
        <title>Genome Sequencing of Rickettsiales.</title>
        <authorList>
            <person name="Daugherty S.C."/>
            <person name="Su Q."/>
            <person name="Abolude K."/>
            <person name="Beier-Sexton M."/>
            <person name="Carlyon J.A."/>
            <person name="Carter R."/>
            <person name="Day N.P."/>
            <person name="Dumler S.J."/>
            <person name="Dyachenko V."/>
            <person name="Godinez A."/>
            <person name="Kurtti T.J."/>
            <person name="Lichay M."/>
            <person name="Mullins K.E."/>
            <person name="Ott S."/>
            <person name="Pappas-Brown V."/>
            <person name="Paris D.H."/>
            <person name="Patel P."/>
            <person name="Richards A.L."/>
            <person name="Sadzewicz L."/>
            <person name="Sears K."/>
            <person name="Seidman D."/>
            <person name="Sengamalay N."/>
            <person name="Stenos J."/>
            <person name="Tallon L.J."/>
            <person name="Vincent G."/>
            <person name="Fraser C.M."/>
            <person name="Munderloh U."/>
            <person name="Dunning-Hotopp J.C."/>
        </authorList>
    </citation>
    <scope>NUCLEOTIDE SEQUENCE [LARGE SCALE GENOMIC DNA]</scope>
    <source>
        <strain evidence="2 3">RML An4</strain>
    </source>
</reference>
<keyword evidence="1" id="KW-1133">Transmembrane helix</keyword>
<dbReference type="PATRIC" id="fig|1359193.3.peg.1121"/>
<keyword evidence="1" id="KW-0812">Transmembrane</keyword>
<organism evidence="2 3">
    <name type="scientific">Rickettsia bellii str. RML An4</name>
    <dbReference type="NCBI Taxonomy" id="1359193"/>
    <lineage>
        <taxon>Bacteria</taxon>
        <taxon>Pseudomonadati</taxon>
        <taxon>Pseudomonadota</taxon>
        <taxon>Alphaproteobacteria</taxon>
        <taxon>Rickettsiales</taxon>
        <taxon>Rickettsiaceae</taxon>
        <taxon>Rickettsieae</taxon>
        <taxon>Rickettsia</taxon>
        <taxon>belli group</taxon>
    </lineage>
</organism>
<feature type="transmembrane region" description="Helical" evidence="1">
    <location>
        <begin position="38"/>
        <end position="61"/>
    </location>
</feature>
<dbReference type="EMBL" id="LAOI01000001">
    <property type="protein sequence ID" value="KJV90159.1"/>
    <property type="molecule type" value="Genomic_DNA"/>
</dbReference>
<evidence type="ECO:0000313" key="2">
    <source>
        <dbReference type="EMBL" id="KJV90159.1"/>
    </source>
</evidence>
<dbReference type="AlphaFoldDB" id="A0A0F3QFG6"/>
<name>A0A0F3QFG6_RICBE</name>
<proteinExistence type="predicted"/>
<keyword evidence="3" id="KW-1185">Reference proteome</keyword>
<gene>
    <name evidence="2" type="ORF">RBEAN4_1161</name>
</gene>
<keyword evidence="1" id="KW-0472">Membrane</keyword>
<evidence type="ECO:0000313" key="3">
    <source>
        <dbReference type="Proteomes" id="UP000033661"/>
    </source>
</evidence>
<comment type="caution">
    <text evidence="2">The sequence shown here is derived from an EMBL/GenBank/DDBJ whole genome shotgun (WGS) entry which is preliminary data.</text>
</comment>